<evidence type="ECO:0000256" key="1">
    <source>
        <dbReference type="SAM" id="MobiDB-lite"/>
    </source>
</evidence>
<dbReference type="EMBL" id="JBEFLD010000003">
    <property type="protein sequence ID" value="MEQ6290430.1"/>
    <property type="molecule type" value="Genomic_DNA"/>
</dbReference>
<protein>
    <submittedName>
        <fullName evidence="2">Uncharacterized protein</fullName>
    </submittedName>
</protein>
<dbReference type="RefSeq" id="WP_349585914.1">
    <property type="nucleotide sequence ID" value="NZ_JBEFLD010000003.1"/>
</dbReference>
<evidence type="ECO:0000313" key="2">
    <source>
        <dbReference type="EMBL" id="MEQ6290430.1"/>
    </source>
</evidence>
<name>A0ABV1M449_9NEIS</name>
<organism evidence="2 3">
    <name type="scientific">Vogesella oryzagri</name>
    <dbReference type="NCBI Taxonomy" id="3160864"/>
    <lineage>
        <taxon>Bacteria</taxon>
        <taxon>Pseudomonadati</taxon>
        <taxon>Pseudomonadota</taxon>
        <taxon>Betaproteobacteria</taxon>
        <taxon>Neisseriales</taxon>
        <taxon>Chromobacteriaceae</taxon>
        <taxon>Vogesella</taxon>
    </lineage>
</organism>
<sequence length="236" mass="26053">MMPIRRKLLDGFSSTFPPLQQQGRSMVAASSMPAANPQNLAEEYLAWARWLDELHRHANNGGEREVRALADGKLGFVLRRCMVLRDKAMLGGTPGHVLLDEAAHLARELEQVVGELSGREMAAVDEWPLPYRLYSRQAPASHTRAAPPRGHRERRKGGENRQNLLTDSERHDAQLALGCLLLVLQLLRRWPVLAEAATWRAANLSLARTRQMGHLATEASANPDHGDPAAGGDSTT</sequence>
<proteinExistence type="predicted"/>
<feature type="region of interest" description="Disordered" evidence="1">
    <location>
        <begin position="216"/>
        <end position="236"/>
    </location>
</feature>
<feature type="region of interest" description="Disordered" evidence="1">
    <location>
        <begin position="138"/>
        <end position="161"/>
    </location>
</feature>
<dbReference type="Proteomes" id="UP001433638">
    <property type="component" value="Unassembled WGS sequence"/>
</dbReference>
<gene>
    <name evidence="2" type="ORF">ABNW52_07360</name>
</gene>
<keyword evidence="3" id="KW-1185">Reference proteome</keyword>
<accession>A0ABV1M449</accession>
<evidence type="ECO:0000313" key="3">
    <source>
        <dbReference type="Proteomes" id="UP001433638"/>
    </source>
</evidence>
<reference evidence="2" key="1">
    <citation type="submission" date="2024-06" db="EMBL/GenBank/DDBJ databases">
        <title>Genome sequence of Vogesella sp. MAHUQ-64.</title>
        <authorList>
            <person name="Huq M.A."/>
        </authorList>
    </citation>
    <scope>NUCLEOTIDE SEQUENCE</scope>
    <source>
        <strain evidence="2">MAHUQ-64</strain>
    </source>
</reference>
<comment type="caution">
    <text evidence="2">The sequence shown here is derived from an EMBL/GenBank/DDBJ whole genome shotgun (WGS) entry which is preliminary data.</text>
</comment>